<protein>
    <recommendedName>
        <fullName evidence="3">Heterokaryon incompatibility domain-containing protein</fullName>
    </recommendedName>
</protein>
<evidence type="ECO:0000313" key="1">
    <source>
        <dbReference type="EMBL" id="KAL2052490.1"/>
    </source>
</evidence>
<organism evidence="1 2">
    <name type="scientific">Lepraria finkii</name>
    <dbReference type="NCBI Taxonomy" id="1340010"/>
    <lineage>
        <taxon>Eukaryota</taxon>
        <taxon>Fungi</taxon>
        <taxon>Dikarya</taxon>
        <taxon>Ascomycota</taxon>
        <taxon>Pezizomycotina</taxon>
        <taxon>Lecanoromycetes</taxon>
        <taxon>OSLEUM clade</taxon>
        <taxon>Lecanoromycetidae</taxon>
        <taxon>Lecanorales</taxon>
        <taxon>Lecanorineae</taxon>
        <taxon>Stereocaulaceae</taxon>
        <taxon>Lepraria</taxon>
    </lineage>
</organism>
<dbReference type="Proteomes" id="UP001590951">
    <property type="component" value="Unassembled WGS sequence"/>
</dbReference>
<sequence>MSAMANASEYTIFTYGTLATASIRLLTILKGDRELDCKLQGFPLKQSLSFHAVSYCWGKEKETASIICYGKRLSITLHTALNTSVHRFRPPYCKAHGRDP</sequence>
<proteinExistence type="predicted"/>
<comment type="caution">
    <text evidence="1">The sequence shown here is derived from an EMBL/GenBank/DDBJ whole genome shotgun (WGS) entry which is preliminary data.</text>
</comment>
<name>A0ABR4B3M9_9LECA</name>
<keyword evidence="2" id="KW-1185">Reference proteome</keyword>
<accession>A0ABR4B3M9</accession>
<reference evidence="1 2" key="1">
    <citation type="submission" date="2024-09" db="EMBL/GenBank/DDBJ databases">
        <title>Rethinking Asexuality: The Enigmatic Case of Functional Sexual Genes in Lepraria (Stereocaulaceae).</title>
        <authorList>
            <person name="Doellman M."/>
            <person name="Sun Y."/>
            <person name="Barcenas-Pena A."/>
            <person name="Lumbsch H.T."/>
            <person name="Grewe F."/>
        </authorList>
    </citation>
    <scope>NUCLEOTIDE SEQUENCE [LARGE SCALE GENOMIC DNA]</scope>
    <source>
        <strain evidence="1 2">Grewe 0041</strain>
    </source>
</reference>
<evidence type="ECO:0000313" key="2">
    <source>
        <dbReference type="Proteomes" id="UP001590951"/>
    </source>
</evidence>
<gene>
    <name evidence="1" type="ORF">ABVK25_007362</name>
</gene>
<dbReference type="EMBL" id="JBHFEH010000027">
    <property type="protein sequence ID" value="KAL2052490.1"/>
    <property type="molecule type" value="Genomic_DNA"/>
</dbReference>
<evidence type="ECO:0008006" key="3">
    <source>
        <dbReference type="Google" id="ProtNLM"/>
    </source>
</evidence>